<gene>
    <name evidence="2" type="ORF">FJAP1339_LOCUS11694</name>
</gene>
<dbReference type="InterPro" id="IPR022127">
    <property type="entry name" value="STIMATE/YPL162C"/>
</dbReference>
<dbReference type="EMBL" id="HBHR01022815">
    <property type="protein sequence ID" value="CAD9874230.1"/>
    <property type="molecule type" value="Transcribed_RNA"/>
</dbReference>
<sequence>MTPEEPSCKLISGTFASFVQLTLAIIALCALWVKRQAEHPRRDLKVWLFDVSKQGIGALYAHFANILIAHLISRNIAGGGDECAWYFINFAVDSTLGTFVNFLFIWIVQKVAGCMGLAALHRQGNYGDPPSGFIWTVQFGTWVAVLTAAKLVLLGLQLCYRHHLGALADWLFGPIQPYPEFELVVVMVLCPCTFNILQFWVTDMFLKAPAEESAAKVRRRDYMDMVSTTTAKETLV</sequence>
<feature type="transmembrane region" description="Helical" evidence="1">
    <location>
        <begin position="12"/>
        <end position="33"/>
    </location>
</feature>
<evidence type="ECO:0008006" key="3">
    <source>
        <dbReference type="Google" id="ProtNLM"/>
    </source>
</evidence>
<evidence type="ECO:0000256" key="1">
    <source>
        <dbReference type="SAM" id="Phobius"/>
    </source>
</evidence>
<keyword evidence="1" id="KW-1133">Transmembrane helix</keyword>
<feature type="transmembrane region" description="Helical" evidence="1">
    <location>
        <begin position="139"/>
        <end position="160"/>
    </location>
</feature>
<dbReference type="AlphaFoldDB" id="A0A7S2V6D1"/>
<dbReference type="PANTHER" id="PTHR31735">
    <property type="entry name" value="VACUOLAR MEMBRANE PROTEIN YPL162C"/>
    <property type="match status" value="1"/>
</dbReference>
<reference evidence="2" key="1">
    <citation type="submission" date="2021-01" db="EMBL/GenBank/DDBJ databases">
        <authorList>
            <person name="Corre E."/>
            <person name="Pelletier E."/>
            <person name="Niang G."/>
            <person name="Scheremetjew M."/>
            <person name="Finn R."/>
            <person name="Kale V."/>
            <person name="Holt S."/>
            <person name="Cochrane G."/>
            <person name="Meng A."/>
            <person name="Brown T."/>
            <person name="Cohen L."/>
        </authorList>
    </citation>
    <scope>NUCLEOTIDE SEQUENCE</scope>
    <source>
        <strain evidence="2">CCMP1661</strain>
    </source>
</reference>
<dbReference type="PANTHER" id="PTHR31735:SF1">
    <property type="entry name" value="VACUOLAR MEMBRANE PROTEIN YPL162C"/>
    <property type="match status" value="1"/>
</dbReference>
<evidence type="ECO:0000313" key="2">
    <source>
        <dbReference type="EMBL" id="CAD9874230.1"/>
    </source>
</evidence>
<dbReference type="GO" id="GO:0016020">
    <property type="term" value="C:membrane"/>
    <property type="evidence" value="ECO:0007669"/>
    <property type="project" value="TreeGrafter"/>
</dbReference>
<keyword evidence="1" id="KW-0812">Transmembrane</keyword>
<name>A0A7S2V6D1_9STRA</name>
<proteinExistence type="predicted"/>
<protein>
    <recommendedName>
        <fullName evidence="3">Transmembrane protein 110</fullName>
    </recommendedName>
</protein>
<keyword evidence="1" id="KW-0472">Membrane</keyword>
<dbReference type="Pfam" id="PF12400">
    <property type="entry name" value="STIMATE"/>
    <property type="match status" value="1"/>
</dbReference>
<organism evidence="2">
    <name type="scientific">Fibrocapsa japonica</name>
    <dbReference type="NCBI Taxonomy" id="94617"/>
    <lineage>
        <taxon>Eukaryota</taxon>
        <taxon>Sar</taxon>
        <taxon>Stramenopiles</taxon>
        <taxon>Ochrophyta</taxon>
        <taxon>Raphidophyceae</taxon>
        <taxon>Chattonellales</taxon>
        <taxon>Chattonellaceae</taxon>
        <taxon>Fibrocapsa</taxon>
    </lineage>
</organism>
<feature type="transmembrane region" description="Helical" evidence="1">
    <location>
        <begin position="99"/>
        <end position="119"/>
    </location>
</feature>
<accession>A0A7S2V6D1</accession>